<keyword evidence="3 7" id="KW-0997">Cell inner membrane</keyword>
<evidence type="ECO:0000256" key="3">
    <source>
        <dbReference type="ARBA" id="ARBA00022519"/>
    </source>
</evidence>
<reference evidence="9 10" key="1">
    <citation type="submission" date="2015-09" db="EMBL/GenBank/DDBJ databases">
        <authorList>
            <consortium name="Swine Surveillance"/>
        </authorList>
    </citation>
    <scope>NUCLEOTIDE SEQUENCE [LARGE SCALE GENOMIC DNA]</scope>
    <source>
        <strain evidence="9 10">CECT 4357</strain>
    </source>
</reference>
<dbReference type="InterPro" id="IPR010656">
    <property type="entry name" value="DctM"/>
</dbReference>
<keyword evidence="6 7" id="KW-0472">Membrane</keyword>
<organism evidence="9 10">
    <name type="scientific">Thalassovita gelatinovora</name>
    <name type="common">Thalassobius gelatinovorus</name>
    <dbReference type="NCBI Taxonomy" id="53501"/>
    <lineage>
        <taxon>Bacteria</taxon>
        <taxon>Pseudomonadati</taxon>
        <taxon>Pseudomonadota</taxon>
        <taxon>Alphaproteobacteria</taxon>
        <taxon>Rhodobacterales</taxon>
        <taxon>Roseobacteraceae</taxon>
        <taxon>Thalassovita</taxon>
    </lineage>
</organism>
<dbReference type="OrthoDB" id="9790209at2"/>
<dbReference type="STRING" id="53501.SAMN04488043_10461"/>
<proteinExistence type="inferred from homology"/>
<keyword evidence="4 7" id="KW-0812">Transmembrane</keyword>
<name>A0A0N7LVG8_THAGE</name>
<comment type="function">
    <text evidence="7">Part of the tripartite ATP-independent periplasmic (TRAP) transport system.</text>
</comment>
<feature type="transmembrane region" description="Helical" evidence="7">
    <location>
        <begin position="57"/>
        <end position="76"/>
    </location>
</feature>
<evidence type="ECO:0000256" key="5">
    <source>
        <dbReference type="ARBA" id="ARBA00022989"/>
    </source>
</evidence>
<dbReference type="PANTHER" id="PTHR33362">
    <property type="entry name" value="SIALIC ACID TRAP TRANSPORTER PERMEASE PROTEIN SIAT-RELATED"/>
    <property type="match status" value="1"/>
</dbReference>
<evidence type="ECO:0000313" key="10">
    <source>
        <dbReference type="Proteomes" id="UP000051587"/>
    </source>
</evidence>
<evidence type="ECO:0000256" key="2">
    <source>
        <dbReference type="ARBA" id="ARBA00022475"/>
    </source>
</evidence>
<gene>
    <name evidence="9" type="primary">siaT_12</name>
    <name evidence="9" type="ORF">TG4357_02330</name>
</gene>
<feature type="transmembrane region" description="Helical" evidence="7">
    <location>
        <begin position="141"/>
        <end position="168"/>
    </location>
</feature>
<accession>A0A0N7LVG8</accession>
<dbReference type="Pfam" id="PF06808">
    <property type="entry name" value="DctM"/>
    <property type="match status" value="1"/>
</dbReference>
<keyword evidence="5 7" id="KW-1133">Transmembrane helix</keyword>
<feature type="transmembrane region" description="Helical" evidence="7">
    <location>
        <begin position="225"/>
        <end position="244"/>
    </location>
</feature>
<comment type="subunit">
    <text evidence="7">The complex comprises the extracytoplasmic solute receptor protein and the two transmembrane proteins.</text>
</comment>
<feature type="transmembrane region" description="Helical" evidence="7">
    <location>
        <begin position="174"/>
        <end position="197"/>
    </location>
</feature>
<dbReference type="NCBIfam" id="TIGR00786">
    <property type="entry name" value="dctM"/>
    <property type="match status" value="1"/>
</dbReference>
<dbReference type="EMBL" id="CYSA01000023">
    <property type="protein sequence ID" value="CUH66258.1"/>
    <property type="molecule type" value="Genomic_DNA"/>
</dbReference>
<dbReference type="PANTHER" id="PTHR33362:SF5">
    <property type="entry name" value="C4-DICARBOXYLATE TRAP TRANSPORTER LARGE PERMEASE PROTEIN DCTM"/>
    <property type="match status" value="1"/>
</dbReference>
<evidence type="ECO:0000256" key="4">
    <source>
        <dbReference type="ARBA" id="ARBA00022692"/>
    </source>
</evidence>
<comment type="similarity">
    <text evidence="7">Belongs to the TRAP transporter large permease family.</text>
</comment>
<evidence type="ECO:0000259" key="8">
    <source>
        <dbReference type="Pfam" id="PF06808"/>
    </source>
</evidence>
<evidence type="ECO:0000256" key="7">
    <source>
        <dbReference type="RuleBase" id="RU369079"/>
    </source>
</evidence>
<keyword evidence="2" id="KW-1003">Cell membrane</keyword>
<dbReference type="InterPro" id="IPR004681">
    <property type="entry name" value="TRAP_DctM"/>
</dbReference>
<sequence length="436" mass="46063">MSELQIAGLFIGALFFLILMRIPIGVSLIAVSFGGLWSMFNWNIAWGSLGIVPYNFANSWVLSSIPAFLLMGFICYHTRLTQGLFSAAQVWLSGLPGGLAIASVFGCAGFAAVTGSSVACSAAMGKIAVPEMMRHRYSAELATGTVAAAGTIGALIPPSILMILYGIISRQSVSQLFLGGLVVGLITLFSYILLILVRVKLNPELAPPVDIKATRSEKIRALGQTWPVLLIVIGVFAGLFGGAFTPTEAGAIGALLSTMVAAMYGTLSFRALRMALVETLTTTASLLIIAVGASLLTRFLALSGVGDALSSSILAFGMSPVLIMVGVVLVYLLLGMMLEPVGAMLLTLPIMLPLIDETGYSLLWFGVVLVKLLEIGMITPPMGMNVFVIKGVVGNMASLSTIFRGVFWFVVVDLLIIALLIAFPDIVLFLPNLYGK</sequence>
<dbReference type="GO" id="GO:0005886">
    <property type="term" value="C:plasma membrane"/>
    <property type="evidence" value="ECO:0007669"/>
    <property type="project" value="UniProtKB-SubCell"/>
</dbReference>
<evidence type="ECO:0000256" key="6">
    <source>
        <dbReference type="ARBA" id="ARBA00023136"/>
    </source>
</evidence>
<comment type="caution">
    <text evidence="7">Lacks conserved residue(s) required for the propagation of feature annotation.</text>
</comment>
<evidence type="ECO:0000256" key="1">
    <source>
        <dbReference type="ARBA" id="ARBA00004429"/>
    </source>
</evidence>
<dbReference type="RefSeq" id="WP_058263067.1">
    <property type="nucleotide sequence ID" value="NZ_CP051181.1"/>
</dbReference>
<protein>
    <recommendedName>
        <fullName evidence="7">TRAP transporter large permease protein</fullName>
    </recommendedName>
</protein>
<evidence type="ECO:0000313" key="9">
    <source>
        <dbReference type="EMBL" id="CUH66258.1"/>
    </source>
</evidence>
<feature type="domain" description="TRAP C4-dicarboxylate transport system permease DctM subunit" evidence="8">
    <location>
        <begin position="12"/>
        <end position="425"/>
    </location>
</feature>
<comment type="subcellular location">
    <subcellularLocation>
        <location evidence="1 7">Cell inner membrane</location>
        <topology evidence="1 7">Multi-pass membrane protein</topology>
    </subcellularLocation>
</comment>
<feature type="transmembrane region" description="Helical" evidence="7">
    <location>
        <begin position="279"/>
        <end position="301"/>
    </location>
</feature>
<feature type="transmembrane region" description="Helical" evidence="7">
    <location>
        <begin position="406"/>
        <end position="430"/>
    </location>
</feature>
<dbReference type="GO" id="GO:0022857">
    <property type="term" value="F:transmembrane transporter activity"/>
    <property type="evidence" value="ECO:0007669"/>
    <property type="project" value="UniProtKB-UniRule"/>
</dbReference>
<keyword evidence="7" id="KW-0813">Transport</keyword>
<feature type="transmembrane region" description="Helical" evidence="7">
    <location>
        <begin position="7"/>
        <end position="37"/>
    </location>
</feature>
<feature type="transmembrane region" description="Helical" evidence="7">
    <location>
        <begin position="313"/>
        <end position="338"/>
    </location>
</feature>
<feature type="transmembrane region" description="Helical" evidence="7">
    <location>
        <begin position="108"/>
        <end position="129"/>
    </location>
</feature>
<dbReference type="AlphaFoldDB" id="A0A0N7LVG8"/>
<dbReference type="PIRSF" id="PIRSF006066">
    <property type="entry name" value="HI0050"/>
    <property type="match status" value="1"/>
</dbReference>
<keyword evidence="10" id="KW-1185">Reference proteome</keyword>
<dbReference type="Proteomes" id="UP000051587">
    <property type="component" value="Unassembled WGS sequence"/>
</dbReference>
<feature type="transmembrane region" description="Helical" evidence="7">
    <location>
        <begin position="250"/>
        <end position="267"/>
    </location>
</feature>